<dbReference type="InterPro" id="IPR029063">
    <property type="entry name" value="SAM-dependent_MTases_sf"/>
</dbReference>
<gene>
    <name evidence="1" type="ORF">ASEP1449_LOCUS7153</name>
</gene>
<sequence>MNSFAMKSSVKKNTQGSWAIPAVVLVVCFTVLNVRNWVSVLAVKTDAAVKDSTMELVLEAIKKTAASSSALKDEISSMKGALEALKTLSTGSHSEADTLQSSVFVFPLSLKSLGDALIGPTNMARAIAEAHEVILLNVLSEKVLLTSHKDDDSIPRLKWEFSDGGGYKFSEEIKSGSSTPPLVLDVGGNLGFTSIAMAKFHKDAQIIIFEPNPYTYIYLRWNIYLNNIHVLTTEELELRPSLPGIYPVFGGLAGGDKPFVMTSMPAGFPEKSQTHKPQYEESVDGGVPIYSLSHFMKSHDLMERGIDIVKIDCECCEYVLIPTNKDFFASRTHVKSLIGELHPFARCGPFLKLPDTAQTELVETLEKRGCPLSPEDYDDNHYIGYPNFEKITKPPKPCCPVLCANQK</sequence>
<protein>
    <recommendedName>
        <fullName evidence="2">tRNA(Phe) (4-demethylwyosine(37)-C(7)) aminocarboxypropyltransferase</fullName>
    </recommendedName>
</protein>
<reference evidence="1" key="1">
    <citation type="submission" date="2021-01" db="EMBL/GenBank/DDBJ databases">
        <authorList>
            <person name="Corre E."/>
            <person name="Pelletier E."/>
            <person name="Niang G."/>
            <person name="Scheremetjew M."/>
            <person name="Finn R."/>
            <person name="Kale V."/>
            <person name="Holt S."/>
            <person name="Cochrane G."/>
            <person name="Meng A."/>
            <person name="Brown T."/>
            <person name="Cohen L."/>
        </authorList>
    </citation>
    <scope>NUCLEOTIDE SEQUENCE</scope>
    <source>
        <strain evidence="1">CCMP2084</strain>
    </source>
</reference>
<dbReference type="NCBIfam" id="TIGR01444">
    <property type="entry name" value="fkbM_fam"/>
    <property type="match status" value="1"/>
</dbReference>
<dbReference type="PANTHER" id="PTHR34203:SF15">
    <property type="entry name" value="SLL1173 PROTEIN"/>
    <property type="match status" value="1"/>
</dbReference>
<evidence type="ECO:0000313" key="1">
    <source>
        <dbReference type="EMBL" id="CAD9815327.1"/>
    </source>
</evidence>
<dbReference type="Gene3D" id="3.40.50.150">
    <property type="entry name" value="Vaccinia Virus protein VP39"/>
    <property type="match status" value="1"/>
</dbReference>
<name>A0A7S2XQ02_9STRA</name>
<organism evidence="1">
    <name type="scientific">Attheya septentrionalis</name>
    <dbReference type="NCBI Taxonomy" id="420275"/>
    <lineage>
        <taxon>Eukaryota</taxon>
        <taxon>Sar</taxon>
        <taxon>Stramenopiles</taxon>
        <taxon>Ochrophyta</taxon>
        <taxon>Bacillariophyta</taxon>
        <taxon>Coscinodiscophyceae</taxon>
        <taxon>Chaetocerotophycidae</taxon>
        <taxon>Chaetocerotales</taxon>
        <taxon>Attheyaceae</taxon>
        <taxon>Attheya</taxon>
    </lineage>
</organism>
<accession>A0A7S2XQ02</accession>
<dbReference type="PANTHER" id="PTHR34203">
    <property type="entry name" value="METHYLTRANSFERASE, FKBM FAMILY PROTEIN"/>
    <property type="match status" value="1"/>
</dbReference>
<dbReference type="InterPro" id="IPR052514">
    <property type="entry name" value="SAM-dependent_MTase"/>
</dbReference>
<proteinExistence type="predicted"/>
<dbReference type="AlphaFoldDB" id="A0A7S2XQ02"/>
<dbReference type="InterPro" id="IPR006342">
    <property type="entry name" value="FkbM_mtfrase"/>
</dbReference>
<dbReference type="SUPFAM" id="SSF53335">
    <property type="entry name" value="S-adenosyl-L-methionine-dependent methyltransferases"/>
    <property type="match status" value="1"/>
</dbReference>
<dbReference type="EMBL" id="HBHQ01010625">
    <property type="protein sequence ID" value="CAD9815327.1"/>
    <property type="molecule type" value="Transcribed_RNA"/>
</dbReference>
<evidence type="ECO:0008006" key="2">
    <source>
        <dbReference type="Google" id="ProtNLM"/>
    </source>
</evidence>